<accession>A3ZYN9</accession>
<dbReference type="Proteomes" id="UP000004358">
    <property type="component" value="Unassembled WGS sequence"/>
</dbReference>
<gene>
    <name evidence="1" type="ORF">DSM3645_18021</name>
</gene>
<protein>
    <submittedName>
        <fullName evidence="1">Uncharacterized protein</fullName>
    </submittedName>
</protein>
<dbReference type="EMBL" id="AANZ01000022">
    <property type="protein sequence ID" value="EAQ78259.1"/>
    <property type="molecule type" value="Genomic_DNA"/>
</dbReference>
<dbReference type="STRING" id="314230.DSM3645_18021"/>
<evidence type="ECO:0000313" key="2">
    <source>
        <dbReference type="Proteomes" id="UP000004358"/>
    </source>
</evidence>
<name>A3ZYN9_9BACT</name>
<organism evidence="1 2">
    <name type="scientific">Blastopirellula marina DSM 3645</name>
    <dbReference type="NCBI Taxonomy" id="314230"/>
    <lineage>
        <taxon>Bacteria</taxon>
        <taxon>Pseudomonadati</taxon>
        <taxon>Planctomycetota</taxon>
        <taxon>Planctomycetia</taxon>
        <taxon>Pirellulales</taxon>
        <taxon>Pirellulaceae</taxon>
        <taxon>Blastopirellula</taxon>
    </lineage>
</organism>
<sequence>MLKRIFDSNKYLLRKDLTTITVFV</sequence>
<reference evidence="1 2" key="1">
    <citation type="submission" date="2006-02" db="EMBL/GenBank/DDBJ databases">
        <authorList>
            <person name="Amann R."/>
            <person name="Ferriera S."/>
            <person name="Johnson J."/>
            <person name="Kravitz S."/>
            <person name="Halpern A."/>
            <person name="Remington K."/>
            <person name="Beeson K."/>
            <person name="Tran B."/>
            <person name="Rogers Y.-H."/>
            <person name="Friedman R."/>
            <person name="Venter J.C."/>
        </authorList>
    </citation>
    <scope>NUCLEOTIDE SEQUENCE [LARGE SCALE GENOMIC DNA]</scope>
    <source>
        <strain evidence="1 2">DSM 3645</strain>
    </source>
</reference>
<comment type="caution">
    <text evidence="1">The sequence shown here is derived from an EMBL/GenBank/DDBJ whole genome shotgun (WGS) entry which is preliminary data.</text>
</comment>
<proteinExistence type="predicted"/>
<evidence type="ECO:0000313" key="1">
    <source>
        <dbReference type="EMBL" id="EAQ78259.1"/>
    </source>
</evidence>
<dbReference type="HOGENOM" id="CLU_3420821_0_0_0"/>
<dbReference type="AlphaFoldDB" id="A3ZYN9"/>